<dbReference type="PANTHER" id="PTHR23254">
    <property type="entry name" value="EIF4G DOMAIN PROTEIN"/>
    <property type="match status" value="1"/>
</dbReference>
<dbReference type="SUPFAM" id="SSF48371">
    <property type="entry name" value="ARM repeat"/>
    <property type="match status" value="1"/>
</dbReference>
<dbReference type="GO" id="GO:0006446">
    <property type="term" value="P:regulation of translational initiation"/>
    <property type="evidence" value="ECO:0007669"/>
    <property type="project" value="TreeGrafter"/>
</dbReference>
<dbReference type="AlphaFoldDB" id="A0A182UTU3"/>
<name>A0A182UTU3_ANOME</name>
<dbReference type="Gene3D" id="1.25.40.180">
    <property type="match status" value="1"/>
</dbReference>
<keyword evidence="7" id="KW-1185">Reference proteome</keyword>
<dbReference type="GO" id="GO:0008494">
    <property type="term" value="F:translation activator activity"/>
    <property type="evidence" value="ECO:0007669"/>
    <property type="project" value="TreeGrafter"/>
</dbReference>
<evidence type="ECO:0000313" key="6">
    <source>
        <dbReference type="EnsemblMetazoa" id="AMEM003528-PA"/>
    </source>
</evidence>
<accession>A0A182UTU3</accession>
<keyword evidence="3" id="KW-0810">Translation regulation</keyword>
<dbReference type="GO" id="GO:0005829">
    <property type="term" value="C:cytosol"/>
    <property type="evidence" value="ECO:0007669"/>
    <property type="project" value="TreeGrafter"/>
</dbReference>
<feature type="domain" description="MIF4G" evidence="5">
    <location>
        <begin position="291"/>
        <end position="513"/>
    </location>
</feature>
<feature type="region of interest" description="Disordered" evidence="4">
    <location>
        <begin position="80"/>
        <end position="104"/>
    </location>
</feature>
<dbReference type="VEuPathDB" id="VectorBase:AMEM003528"/>
<proteinExistence type="predicted"/>
<evidence type="ECO:0000313" key="7">
    <source>
        <dbReference type="Proteomes" id="UP000075903"/>
    </source>
</evidence>
<dbReference type="Proteomes" id="UP000075903">
    <property type="component" value="Unassembled WGS sequence"/>
</dbReference>
<protein>
    <recommendedName>
        <fullName evidence="5">MIF4G domain-containing protein</fullName>
    </recommendedName>
</protein>
<dbReference type="STRING" id="30066.A0A182UTU3"/>
<dbReference type="InterPro" id="IPR003890">
    <property type="entry name" value="MIF4G-like_typ-3"/>
</dbReference>
<dbReference type="PANTHER" id="PTHR23254:SF16">
    <property type="entry name" value="CBP80_20-DEPENDENT TRANSLATION INITIATION FACTOR"/>
    <property type="match status" value="1"/>
</dbReference>
<dbReference type="InterPro" id="IPR051367">
    <property type="entry name" value="mRNA_TranslReg/HistoneTransl"/>
</dbReference>
<evidence type="ECO:0000256" key="3">
    <source>
        <dbReference type="ARBA" id="ARBA00022845"/>
    </source>
</evidence>
<sequence>MFKCATLESVKQNSAEEHYTKGNAPRKAPISSSNAASAVNPHRTEMAEQNENAATKKSVKIQDYISPGISRERSFIRTSNQQMNNSNKRRSLAFTQSQAHQHAQQQLREGRLDGLGAMNNKLNVHAQEFQMNNLPLNDHRFPLQSSRSLNIYSSSLQHSKSSVTMPLGSMPGRHHALQLGSIGSPVPRGSLMMPAHAPLHHVGVQLQPSHMPLVNSPSSSNILHSSGPRVKFAPEPMLHAHAHSSNTPHAANSNNGAVGGGANSNNTLLNLAPLQRSKSLSSADTLTRGLASLGLGIGSEANDIGMFSPEVQTAITKAIEDPNQLNARCLMDLAAQLLHRAVEGRRYSLPISRLCISIIAKEKKETFLEALLNTCRQWYQERDKVLGAMQNSKNPSRPRFTSFMAFLTEMFCQLKRRQLQLRTECDGVPPPLVLLTVLGKCCEDCVQPPVRSLSEIECLFFVLTCIGRDLETHLPQQLESLLAGVRDAFLNSAASAPAIRRTLLQLIELQASHWQLPGNTVLYYYPSSK</sequence>
<evidence type="ECO:0000256" key="4">
    <source>
        <dbReference type="SAM" id="MobiDB-lite"/>
    </source>
</evidence>
<dbReference type="GO" id="GO:0003723">
    <property type="term" value="F:RNA binding"/>
    <property type="evidence" value="ECO:0007669"/>
    <property type="project" value="InterPro"/>
</dbReference>
<keyword evidence="2" id="KW-0963">Cytoplasm</keyword>
<reference evidence="6" key="1">
    <citation type="submission" date="2020-05" db="UniProtKB">
        <authorList>
            <consortium name="EnsemblMetazoa"/>
        </authorList>
    </citation>
    <scope>IDENTIFICATION</scope>
    <source>
        <strain evidence="6">MAF</strain>
    </source>
</reference>
<dbReference type="EnsemblMetazoa" id="AMEM003528-RA">
    <property type="protein sequence ID" value="AMEM003528-PA"/>
    <property type="gene ID" value="AMEM003528"/>
</dbReference>
<dbReference type="SMART" id="SM00543">
    <property type="entry name" value="MIF4G"/>
    <property type="match status" value="1"/>
</dbReference>
<comment type="subcellular location">
    <subcellularLocation>
        <location evidence="1">Cytoplasm</location>
    </subcellularLocation>
</comment>
<feature type="region of interest" description="Disordered" evidence="4">
    <location>
        <begin position="5"/>
        <end position="41"/>
    </location>
</feature>
<dbReference type="InterPro" id="IPR016024">
    <property type="entry name" value="ARM-type_fold"/>
</dbReference>
<evidence type="ECO:0000259" key="5">
    <source>
        <dbReference type="SMART" id="SM00543"/>
    </source>
</evidence>
<evidence type="ECO:0000256" key="1">
    <source>
        <dbReference type="ARBA" id="ARBA00004496"/>
    </source>
</evidence>
<dbReference type="VEuPathDB" id="VectorBase:AMEM21_010449"/>
<dbReference type="Pfam" id="PF02854">
    <property type="entry name" value="MIF4G"/>
    <property type="match status" value="1"/>
</dbReference>
<evidence type="ECO:0000256" key="2">
    <source>
        <dbReference type="ARBA" id="ARBA00022490"/>
    </source>
</evidence>
<organism evidence="6 7">
    <name type="scientific">Anopheles merus</name>
    <name type="common">Mosquito</name>
    <dbReference type="NCBI Taxonomy" id="30066"/>
    <lineage>
        <taxon>Eukaryota</taxon>
        <taxon>Metazoa</taxon>
        <taxon>Ecdysozoa</taxon>
        <taxon>Arthropoda</taxon>
        <taxon>Hexapoda</taxon>
        <taxon>Insecta</taxon>
        <taxon>Pterygota</taxon>
        <taxon>Neoptera</taxon>
        <taxon>Endopterygota</taxon>
        <taxon>Diptera</taxon>
        <taxon>Nematocera</taxon>
        <taxon>Culicoidea</taxon>
        <taxon>Culicidae</taxon>
        <taxon>Anophelinae</taxon>
        <taxon>Anopheles</taxon>
    </lineage>
</organism>